<dbReference type="Pfam" id="PF00035">
    <property type="entry name" value="dsrm"/>
    <property type="match status" value="2"/>
</dbReference>
<name>A0AAW1JAK6_SAPOF</name>
<dbReference type="PANTHER" id="PTHR46031:SF37">
    <property type="entry name" value="DRBM DOMAIN-CONTAINING PROTEIN"/>
    <property type="match status" value="1"/>
</dbReference>
<keyword evidence="2 3" id="KW-0694">RNA-binding</keyword>
<dbReference type="SUPFAM" id="SSF54768">
    <property type="entry name" value="dsRNA-binding domain-like"/>
    <property type="match status" value="2"/>
</dbReference>
<feature type="compositionally biased region" description="Low complexity" evidence="4">
    <location>
        <begin position="326"/>
        <end position="337"/>
    </location>
</feature>
<evidence type="ECO:0000259" key="5">
    <source>
        <dbReference type="PROSITE" id="PS50137"/>
    </source>
</evidence>
<evidence type="ECO:0000256" key="2">
    <source>
        <dbReference type="ARBA" id="ARBA00022884"/>
    </source>
</evidence>
<dbReference type="SMART" id="SM00358">
    <property type="entry name" value="DSRM"/>
    <property type="match status" value="2"/>
</dbReference>
<dbReference type="GO" id="GO:0003723">
    <property type="term" value="F:RNA binding"/>
    <property type="evidence" value="ECO:0007669"/>
    <property type="project" value="UniProtKB-UniRule"/>
</dbReference>
<dbReference type="CDD" id="cd00048">
    <property type="entry name" value="DSRM_SF"/>
    <property type="match status" value="1"/>
</dbReference>
<feature type="region of interest" description="Disordered" evidence="4">
    <location>
        <begin position="344"/>
        <end position="492"/>
    </location>
</feature>
<feature type="region of interest" description="Disordered" evidence="4">
    <location>
        <begin position="318"/>
        <end position="337"/>
    </location>
</feature>
<dbReference type="Gene3D" id="3.30.160.20">
    <property type="match status" value="2"/>
</dbReference>
<sequence>MAEQITFMQHLDHQQFQIQSSTSQMNGQITPQELLQPPCVKEPFMYKNRLQEFAQRANLQLPSYHTVNEQELRQVPKFRSTVEVDGEKYTSTNTFTTRKAAEQDVAKLALESISKKIKNCVSRNTKDGGFPPIHEDRVFSKSILHEFAAKKNLEKPTYDTVKLESALPLFVSSLVFDGVKYTGEPSVNKKEAEQLAARAVILSILANSGVDTLLSEIVKSKAKLISAVQPQCNQNASVSHLPNSGSNVETSAVKESGFGNVQETVDMIENGMSEGLQQQSASKKARFPDIANESTEPMSETQPQFSLLPTYQTLPQPSLLPRYQTLPQPNSQTLSQSTSLLPNTQTISQPSLLPNPQTLPQPSLLLSTQTPPQPSLLSNSQTVSQLSLPPSTQTHPQPSLQPNSQTLFQPPLLPSTQTHPQPSLPISSQTLPESNSLPVTSVPSIDAQIPSSETASSRRRKNKKANKKAKIQMQLSNSNMLPSQVPSCTIGQ</sequence>
<evidence type="ECO:0000313" key="7">
    <source>
        <dbReference type="Proteomes" id="UP001443914"/>
    </source>
</evidence>
<feature type="domain" description="DRBM" evidence="5">
    <location>
        <begin position="45"/>
        <end position="115"/>
    </location>
</feature>
<proteinExistence type="predicted"/>
<feature type="domain" description="DRBM" evidence="5">
    <location>
        <begin position="139"/>
        <end position="206"/>
    </location>
</feature>
<dbReference type="AlphaFoldDB" id="A0AAW1JAK6"/>
<keyword evidence="1" id="KW-0677">Repeat</keyword>
<dbReference type="Proteomes" id="UP001443914">
    <property type="component" value="Unassembled WGS sequence"/>
</dbReference>
<feature type="compositionally biased region" description="Low complexity" evidence="4">
    <location>
        <begin position="344"/>
        <end position="378"/>
    </location>
</feature>
<reference evidence="6" key="1">
    <citation type="submission" date="2024-03" db="EMBL/GenBank/DDBJ databases">
        <title>WGS assembly of Saponaria officinalis var. Norfolk2.</title>
        <authorList>
            <person name="Jenkins J."/>
            <person name="Shu S."/>
            <person name="Grimwood J."/>
            <person name="Barry K."/>
            <person name="Goodstein D."/>
            <person name="Schmutz J."/>
            <person name="Leebens-Mack J."/>
            <person name="Osbourn A."/>
        </authorList>
    </citation>
    <scope>NUCLEOTIDE SEQUENCE [LARGE SCALE GENOMIC DNA]</scope>
    <source>
        <strain evidence="6">JIC</strain>
    </source>
</reference>
<evidence type="ECO:0000256" key="1">
    <source>
        <dbReference type="ARBA" id="ARBA00022737"/>
    </source>
</evidence>
<dbReference type="EMBL" id="JBDFQZ010000008">
    <property type="protein sequence ID" value="KAK9700244.1"/>
    <property type="molecule type" value="Genomic_DNA"/>
</dbReference>
<keyword evidence="7" id="KW-1185">Reference proteome</keyword>
<gene>
    <name evidence="6" type="ORF">RND81_08G226200</name>
</gene>
<comment type="caution">
    <text evidence="6">The sequence shown here is derived from an EMBL/GenBank/DDBJ whole genome shotgun (WGS) entry which is preliminary data.</text>
</comment>
<feature type="compositionally biased region" description="Basic residues" evidence="4">
    <location>
        <begin position="457"/>
        <end position="470"/>
    </location>
</feature>
<evidence type="ECO:0000256" key="3">
    <source>
        <dbReference type="PROSITE-ProRule" id="PRU00266"/>
    </source>
</evidence>
<dbReference type="PANTHER" id="PTHR46031">
    <property type="match status" value="1"/>
</dbReference>
<evidence type="ECO:0000313" key="6">
    <source>
        <dbReference type="EMBL" id="KAK9700244.1"/>
    </source>
</evidence>
<accession>A0AAW1JAK6</accession>
<dbReference type="InterPro" id="IPR014720">
    <property type="entry name" value="dsRBD_dom"/>
</dbReference>
<evidence type="ECO:0000256" key="4">
    <source>
        <dbReference type="SAM" id="MobiDB-lite"/>
    </source>
</evidence>
<organism evidence="6 7">
    <name type="scientific">Saponaria officinalis</name>
    <name type="common">Common soapwort</name>
    <name type="synonym">Lychnis saponaria</name>
    <dbReference type="NCBI Taxonomy" id="3572"/>
    <lineage>
        <taxon>Eukaryota</taxon>
        <taxon>Viridiplantae</taxon>
        <taxon>Streptophyta</taxon>
        <taxon>Embryophyta</taxon>
        <taxon>Tracheophyta</taxon>
        <taxon>Spermatophyta</taxon>
        <taxon>Magnoliopsida</taxon>
        <taxon>eudicotyledons</taxon>
        <taxon>Gunneridae</taxon>
        <taxon>Pentapetalae</taxon>
        <taxon>Caryophyllales</taxon>
        <taxon>Caryophyllaceae</taxon>
        <taxon>Caryophylleae</taxon>
        <taxon>Saponaria</taxon>
    </lineage>
</organism>
<feature type="compositionally biased region" description="Polar residues" evidence="4">
    <location>
        <begin position="473"/>
        <end position="492"/>
    </location>
</feature>
<dbReference type="PROSITE" id="PS50137">
    <property type="entry name" value="DS_RBD"/>
    <property type="match status" value="2"/>
</dbReference>
<feature type="compositionally biased region" description="Polar residues" evidence="4">
    <location>
        <begin position="379"/>
        <end position="454"/>
    </location>
</feature>
<protein>
    <recommendedName>
        <fullName evidence="5">DRBM domain-containing protein</fullName>
    </recommendedName>
</protein>